<reference evidence="1 2" key="1">
    <citation type="journal article" date="2024" name="G3 (Bethesda)">
        <title>Genome assembly of Hibiscus sabdariffa L. provides insights into metabolisms of medicinal natural products.</title>
        <authorList>
            <person name="Kim T."/>
        </authorList>
    </citation>
    <scope>NUCLEOTIDE SEQUENCE [LARGE SCALE GENOMIC DNA]</scope>
    <source>
        <strain evidence="1">TK-2024</strain>
        <tissue evidence="1">Old leaves</tissue>
    </source>
</reference>
<name>A0ABR2FAI4_9ROSI</name>
<organism evidence="1 2">
    <name type="scientific">Hibiscus sabdariffa</name>
    <name type="common">roselle</name>
    <dbReference type="NCBI Taxonomy" id="183260"/>
    <lineage>
        <taxon>Eukaryota</taxon>
        <taxon>Viridiplantae</taxon>
        <taxon>Streptophyta</taxon>
        <taxon>Embryophyta</taxon>
        <taxon>Tracheophyta</taxon>
        <taxon>Spermatophyta</taxon>
        <taxon>Magnoliopsida</taxon>
        <taxon>eudicotyledons</taxon>
        <taxon>Gunneridae</taxon>
        <taxon>Pentapetalae</taxon>
        <taxon>rosids</taxon>
        <taxon>malvids</taxon>
        <taxon>Malvales</taxon>
        <taxon>Malvaceae</taxon>
        <taxon>Malvoideae</taxon>
        <taxon>Hibiscus</taxon>
    </lineage>
</organism>
<gene>
    <name evidence="1" type="ORF">V6N12_062983</name>
</gene>
<dbReference type="EMBL" id="JBBPBM010000007">
    <property type="protein sequence ID" value="KAK8575308.1"/>
    <property type="molecule type" value="Genomic_DNA"/>
</dbReference>
<dbReference type="Proteomes" id="UP001472677">
    <property type="component" value="Unassembled WGS sequence"/>
</dbReference>
<evidence type="ECO:0000313" key="2">
    <source>
        <dbReference type="Proteomes" id="UP001472677"/>
    </source>
</evidence>
<keyword evidence="2" id="KW-1185">Reference proteome</keyword>
<sequence length="74" mass="8258">MQIFSSGKARNSNSCISGLGYRNQHSGIGTVSSLEFGVSVLLYGYRYRLTLVSVPPFEYRYWEPGNSLMESLDA</sequence>
<proteinExistence type="predicted"/>
<protein>
    <submittedName>
        <fullName evidence="1">Uncharacterized protein</fullName>
    </submittedName>
</protein>
<evidence type="ECO:0000313" key="1">
    <source>
        <dbReference type="EMBL" id="KAK8575308.1"/>
    </source>
</evidence>
<accession>A0ABR2FAI4</accession>
<comment type="caution">
    <text evidence="1">The sequence shown here is derived from an EMBL/GenBank/DDBJ whole genome shotgun (WGS) entry which is preliminary data.</text>
</comment>